<dbReference type="CDD" id="cd02801">
    <property type="entry name" value="DUS_like_FMN"/>
    <property type="match status" value="1"/>
</dbReference>
<proteinExistence type="inferred from homology"/>
<dbReference type="PANTHER" id="PTHR11082">
    <property type="entry name" value="TRNA-DIHYDROURIDINE SYNTHASE"/>
    <property type="match status" value="1"/>
</dbReference>
<name>A0A0A2BYR1_PROMR</name>
<keyword evidence="3" id="KW-0820">tRNA-binding</keyword>
<dbReference type="PROSITE" id="PS01136">
    <property type="entry name" value="UPF0034"/>
    <property type="match status" value="1"/>
</dbReference>
<feature type="binding site" evidence="14">
    <location>
        <begin position="234"/>
        <end position="235"/>
    </location>
    <ligand>
        <name>FMN</name>
        <dbReference type="ChEBI" id="CHEBI:58210"/>
    </ligand>
</feature>
<feature type="binding site" evidence="14">
    <location>
        <position position="179"/>
    </location>
    <ligand>
        <name>FMN</name>
        <dbReference type="ChEBI" id="CHEBI:58210"/>
    </ligand>
</feature>
<feature type="domain" description="DUS-like FMN-binding" evidence="15">
    <location>
        <begin position="24"/>
        <end position="323"/>
    </location>
</feature>
<keyword evidence="4 12" id="KW-0285">Flavoprotein</keyword>
<dbReference type="InterPro" id="IPR024036">
    <property type="entry name" value="tRNA-dHydroUridine_Synthase_C"/>
</dbReference>
<sequence>MKEFSPICLSGNGTPRSLECLVIQSPLAGVSDQIFRNFVRRWSPKALLFTEMVNAKSLELGHGEEKVIELSEESGPIGVQLFDHRPDSMVDAAIKAESSGAFLIDINMGCPVKKIARKGGGSALLKEPELAQLIVKKVSKAISIPVTVKIRLGWCETTSDPVSFALGLQEAGAQLITVHGRTRRQGFSGHANWKAIAKIKKSLDIPVIANGDIKNSRDAIECLKITNADGVMIGRASMGAPWLVGQIDEEIKNQTTFKPPDAKMKVSLSLEHLKLLVSKKGSHGLLIARKHMNWTCRGFEGASTLRHKLVRASTPNDAIKLLEDELIKFN</sequence>
<dbReference type="SUPFAM" id="SSF51395">
    <property type="entry name" value="FMN-linked oxidoreductases"/>
    <property type="match status" value="1"/>
</dbReference>
<organism evidence="16 17">
    <name type="scientific">Prochlorococcus marinus str. PAC1</name>
    <dbReference type="NCBI Taxonomy" id="59924"/>
    <lineage>
        <taxon>Bacteria</taxon>
        <taxon>Bacillati</taxon>
        <taxon>Cyanobacteriota</taxon>
        <taxon>Cyanophyceae</taxon>
        <taxon>Synechococcales</taxon>
        <taxon>Prochlorococcaceae</taxon>
        <taxon>Prochlorococcus</taxon>
    </lineage>
</organism>
<keyword evidence="9 12" id="KW-0560">Oxidoreductase</keyword>
<evidence type="ECO:0000313" key="16">
    <source>
        <dbReference type="EMBL" id="KGG19208.1"/>
    </source>
</evidence>
<keyword evidence="6 12" id="KW-0819">tRNA processing</keyword>
<dbReference type="InterPro" id="IPR001269">
    <property type="entry name" value="DUS_fam"/>
</dbReference>
<keyword evidence="14" id="KW-0547">Nucleotide-binding</keyword>
<evidence type="ECO:0000256" key="9">
    <source>
        <dbReference type="ARBA" id="ARBA00023002"/>
    </source>
</evidence>
<accession>A0A0A2BYR1</accession>
<dbReference type="EMBL" id="JNAX01000015">
    <property type="protein sequence ID" value="KGG19208.1"/>
    <property type="molecule type" value="Genomic_DNA"/>
</dbReference>
<gene>
    <name evidence="16" type="ORF">EV03_1586</name>
</gene>
<dbReference type="PIRSF" id="PIRSF006621">
    <property type="entry name" value="Dus"/>
    <property type="match status" value="1"/>
</dbReference>
<evidence type="ECO:0000256" key="6">
    <source>
        <dbReference type="ARBA" id="ARBA00022694"/>
    </source>
</evidence>
<comment type="catalytic activity">
    <reaction evidence="11">
        <text>a 5,6-dihydrouridine in tRNA + NAD(+) = a uridine in tRNA + NADH + H(+)</text>
        <dbReference type="Rhea" id="RHEA:54452"/>
        <dbReference type="Rhea" id="RHEA-COMP:13339"/>
        <dbReference type="Rhea" id="RHEA-COMP:13887"/>
        <dbReference type="ChEBI" id="CHEBI:15378"/>
        <dbReference type="ChEBI" id="CHEBI:57540"/>
        <dbReference type="ChEBI" id="CHEBI:57945"/>
        <dbReference type="ChEBI" id="CHEBI:65315"/>
        <dbReference type="ChEBI" id="CHEBI:74443"/>
    </reaction>
</comment>
<evidence type="ECO:0000256" key="12">
    <source>
        <dbReference type="PIRNR" id="PIRNR006621"/>
    </source>
</evidence>
<evidence type="ECO:0000256" key="4">
    <source>
        <dbReference type="ARBA" id="ARBA00022630"/>
    </source>
</evidence>
<evidence type="ECO:0000313" key="17">
    <source>
        <dbReference type="Proteomes" id="UP000030392"/>
    </source>
</evidence>
<comment type="cofactor">
    <cofactor evidence="1 12 14">
        <name>FMN</name>
        <dbReference type="ChEBI" id="CHEBI:58210"/>
    </cofactor>
</comment>
<dbReference type="GO" id="GO:0017150">
    <property type="term" value="F:tRNA dihydrouridine synthase activity"/>
    <property type="evidence" value="ECO:0007669"/>
    <property type="project" value="InterPro"/>
</dbReference>
<comment type="function">
    <text evidence="2 12">Catalyzes the synthesis of 5,6-dihydrouridine (D), a modified base found in the D-loop of most tRNAs, via the reduction of the C5-C6 double bond in target uridines.</text>
</comment>
<dbReference type="EC" id="1.3.1.-" evidence="12"/>
<feature type="active site" description="Proton donor" evidence="13">
    <location>
        <position position="110"/>
    </location>
</feature>
<dbReference type="Proteomes" id="UP000030392">
    <property type="component" value="Unassembled WGS sequence"/>
</dbReference>
<dbReference type="GO" id="GO:0000049">
    <property type="term" value="F:tRNA binding"/>
    <property type="evidence" value="ECO:0007669"/>
    <property type="project" value="UniProtKB-KW"/>
</dbReference>
<evidence type="ECO:0000256" key="13">
    <source>
        <dbReference type="PIRSR" id="PIRSR006621-1"/>
    </source>
</evidence>
<comment type="similarity">
    <text evidence="12">Belongs to the dus family.</text>
</comment>
<reference evidence="17" key="1">
    <citation type="journal article" date="2014" name="Sci. Data">
        <title>Genomes of diverse isolates of the marine cyanobacterium Prochlorococcus.</title>
        <authorList>
            <person name="Biller S."/>
            <person name="Berube P."/>
            <person name="Thompson J."/>
            <person name="Kelly L."/>
            <person name="Roggensack S."/>
            <person name="Awad L."/>
            <person name="Roache-Johnson K."/>
            <person name="Ding H."/>
            <person name="Giovannoni S.J."/>
            <person name="Moore L.R."/>
            <person name="Chisholm S.W."/>
        </authorList>
    </citation>
    <scope>NUCLEOTIDE SEQUENCE [LARGE SCALE GENOMIC DNA]</scope>
    <source>
        <strain evidence="17">PAC1</strain>
    </source>
</reference>
<dbReference type="AlphaFoldDB" id="A0A0A2BYR1"/>
<feature type="binding site" evidence="14">
    <location>
        <position position="149"/>
    </location>
    <ligand>
        <name>FMN</name>
        <dbReference type="ChEBI" id="CHEBI:58210"/>
    </ligand>
</feature>
<evidence type="ECO:0000256" key="2">
    <source>
        <dbReference type="ARBA" id="ARBA00002790"/>
    </source>
</evidence>
<comment type="catalytic activity">
    <reaction evidence="10">
        <text>a 5,6-dihydrouridine in tRNA + NADP(+) = a uridine in tRNA + NADPH + H(+)</text>
        <dbReference type="Rhea" id="RHEA:23624"/>
        <dbReference type="Rhea" id="RHEA-COMP:13339"/>
        <dbReference type="Rhea" id="RHEA-COMP:13887"/>
        <dbReference type="ChEBI" id="CHEBI:15378"/>
        <dbReference type="ChEBI" id="CHEBI:57783"/>
        <dbReference type="ChEBI" id="CHEBI:58349"/>
        <dbReference type="ChEBI" id="CHEBI:65315"/>
        <dbReference type="ChEBI" id="CHEBI:74443"/>
    </reaction>
</comment>
<evidence type="ECO:0000259" key="15">
    <source>
        <dbReference type="Pfam" id="PF01207"/>
    </source>
</evidence>
<dbReference type="InterPro" id="IPR013785">
    <property type="entry name" value="Aldolase_TIM"/>
</dbReference>
<evidence type="ECO:0000256" key="11">
    <source>
        <dbReference type="ARBA" id="ARBA00048802"/>
    </source>
</evidence>
<dbReference type="Gene3D" id="3.20.20.70">
    <property type="entry name" value="Aldolase class I"/>
    <property type="match status" value="1"/>
</dbReference>
<keyword evidence="5 12" id="KW-0288">FMN</keyword>
<dbReference type="InterPro" id="IPR004652">
    <property type="entry name" value="DusB-like"/>
</dbReference>
<evidence type="ECO:0000256" key="7">
    <source>
        <dbReference type="ARBA" id="ARBA00022857"/>
    </source>
</evidence>
<evidence type="ECO:0000256" key="3">
    <source>
        <dbReference type="ARBA" id="ARBA00022555"/>
    </source>
</evidence>
<dbReference type="GO" id="GO:0050660">
    <property type="term" value="F:flavin adenine dinucleotide binding"/>
    <property type="evidence" value="ECO:0007669"/>
    <property type="project" value="InterPro"/>
</dbReference>
<keyword evidence="7" id="KW-0521">NADP</keyword>
<dbReference type="InterPro" id="IPR035587">
    <property type="entry name" value="DUS-like_FMN-bd"/>
</dbReference>
<dbReference type="Pfam" id="PF01207">
    <property type="entry name" value="Dus"/>
    <property type="match status" value="1"/>
</dbReference>
<evidence type="ECO:0000256" key="14">
    <source>
        <dbReference type="PIRSR" id="PIRSR006621-2"/>
    </source>
</evidence>
<protein>
    <recommendedName>
        <fullName evidence="12">tRNA-dihydrouridine synthase</fullName>
        <ecNumber evidence="12">1.3.1.-</ecNumber>
    </recommendedName>
</protein>
<evidence type="ECO:0000256" key="8">
    <source>
        <dbReference type="ARBA" id="ARBA00022884"/>
    </source>
</evidence>
<evidence type="ECO:0000256" key="10">
    <source>
        <dbReference type="ARBA" id="ARBA00048205"/>
    </source>
</evidence>
<evidence type="ECO:0000256" key="5">
    <source>
        <dbReference type="ARBA" id="ARBA00022643"/>
    </source>
</evidence>
<dbReference type="Gene3D" id="1.10.1200.80">
    <property type="entry name" value="Putative flavin oxidoreducatase, domain 2"/>
    <property type="match status" value="1"/>
</dbReference>
<dbReference type="PANTHER" id="PTHR11082:SF25">
    <property type="entry name" value="DUS-LIKE FMN-BINDING DOMAIN-CONTAINING PROTEIN"/>
    <property type="match status" value="1"/>
</dbReference>
<evidence type="ECO:0000256" key="1">
    <source>
        <dbReference type="ARBA" id="ARBA00001917"/>
    </source>
</evidence>
<feature type="binding site" evidence="14">
    <location>
        <position position="80"/>
    </location>
    <ligand>
        <name>FMN</name>
        <dbReference type="ChEBI" id="CHEBI:58210"/>
    </ligand>
</feature>
<dbReference type="InterPro" id="IPR018517">
    <property type="entry name" value="tRNA_hU_synthase_CS"/>
</dbReference>
<dbReference type="RefSeq" id="WP_036906726.1">
    <property type="nucleotide sequence ID" value="NZ_CP138967.1"/>
</dbReference>
<keyword evidence="8" id="KW-0694">RNA-binding</keyword>
<comment type="caution">
    <text evidence="16">The sequence shown here is derived from an EMBL/GenBank/DDBJ whole genome shotgun (WGS) entry which is preliminary data.</text>
</comment>
<dbReference type="NCBIfam" id="TIGR00737">
    <property type="entry name" value="nifR3_yhdG"/>
    <property type="match status" value="1"/>
</dbReference>